<dbReference type="PANTHER" id="PTHR34107:SF4">
    <property type="entry name" value="SLL1222 PROTEIN"/>
    <property type="match status" value="1"/>
</dbReference>
<organism evidence="2 3">
    <name type="scientific">Nostocoides vanveenii</name>
    <dbReference type="NCBI Taxonomy" id="330835"/>
    <lineage>
        <taxon>Bacteria</taxon>
        <taxon>Bacillati</taxon>
        <taxon>Actinomycetota</taxon>
        <taxon>Actinomycetes</taxon>
        <taxon>Micrococcales</taxon>
        <taxon>Intrasporangiaceae</taxon>
        <taxon>Nostocoides</taxon>
    </lineage>
</organism>
<dbReference type="InterPro" id="IPR008538">
    <property type="entry name" value="Uma2"/>
</dbReference>
<proteinExistence type="predicted"/>
<keyword evidence="3" id="KW-1185">Reference proteome</keyword>
<dbReference type="CDD" id="cd06260">
    <property type="entry name" value="DUF820-like"/>
    <property type="match status" value="1"/>
</dbReference>
<keyword evidence="2" id="KW-0255">Endonuclease</keyword>
<accession>A0ABN2KPX1</accession>
<dbReference type="GO" id="GO:0004519">
    <property type="term" value="F:endonuclease activity"/>
    <property type="evidence" value="ECO:0007669"/>
    <property type="project" value="UniProtKB-KW"/>
</dbReference>
<dbReference type="InterPro" id="IPR011335">
    <property type="entry name" value="Restrct_endonuc-II-like"/>
</dbReference>
<comment type="caution">
    <text evidence="2">The sequence shown here is derived from an EMBL/GenBank/DDBJ whole genome shotgun (WGS) entry which is preliminary data.</text>
</comment>
<sequence length="182" mass="20322">MGVVTTLPWGRELTADDLADLPDDGHRYELIDGCLLVTPSPSRWHQGVSAELAFALTVSCPDDLRVITAPMDVRYSRRTVLQPDILVVSRANFANEDDPLRPALAVEILSPSTRLIDLNLKKARYERAGCPSYWVVDPIDPRLIAWELREGRYAQVADVSGEESWGAMVPYPVTITPARPRR</sequence>
<dbReference type="InterPro" id="IPR012296">
    <property type="entry name" value="Nuclease_put_TT1808"/>
</dbReference>
<evidence type="ECO:0000313" key="2">
    <source>
        <dbReference type="EMBL" id="GAA1762372.1"/>
    </source>
</evidence>
<dbReference type="Proteomes" id="UP001501475">
    <property type="component" value="Unassembled WGS sequence"/>
</dbReference>
<dbReference type="Gene3D" id="3.90.1570.10">
    <property type="entry name" value="tt1808, chain A"/>
    <property type="match status" value="1"/>
</dbReference>
<dbReference type="Pfam" id="PF05685">
    <property type="entry name" value="Uma2"/>
    <property type="match status" value="1"/>
</dbReference>
<protein>
    <submittedName>
        <fullName evidence="2">Uma2 family endonuclease</fullName>
    </submittedName>
</protein>
<feature type="domain" description="Putative restriction endonuclease" evidence="1">
    <location>
        <begin position="16"/>
        <end position="165"/>
    </location>
</feature>
<dbReference type="EMBL" id="BAAAPN010000050">
    <property type="protein sequence ID" value="GAA1762372.1"/>
    <property type="molecule type" value="Genomic_DNA"/>
</dbReference>
<keyword evidence="2" id="KW-0378">Hydrolase</keyword>
<dbReference type="RefSeq" id="WP_425564657.1">
    <property type="nucleotide sequence ID" value="NZ_BAAAPN010000050.1"/>
</dbReference>
<dbReference type="PANTHER" id="PTHR34107">
    <property type="entry name" value="SLL0198 PROTEIN-RELATED"/>
    <property type="match status" value="1"/>
</dbReference>
<dbReference type="SUPFAM" id="SSF52980">
    <property type="entry name" value="Restriction endonuclease-like"/>
    <property type="match status" value="1"/>
</dbReference>
<evidence type="ECO:0000313" key="3">
    <source>
        <dbReference type="Proteomes" id="UP001501475"/>
    </source>
</evidence>
<gene>
    <name evidence="2" type="ORF">GCM10009810_22100</name>
</gene>
<reference evidence="2 3" key="1">
    <citation type="journal article" date="2019" name="Int. J. Syst. Evol. Microbiol.">
        <title>The Global Catalogue of Microorganisms (GCM) 10K type strain sequencing project: providing services to taxonomists for standard genome sequencing and annotation.</title>
        <authorList>
            <consortium name="The Broad Institute Genomics Platform"/>
            <consortium name="The Broad Institute Genome Sequencing Center for Infectious Disease"/>
            <person name="Wu L."/>
            <person name="Ma J."/>
        </authorList>
    </citation>
    <scope>NUCLEOTIDE SEQUENCE [LARGE SCALE GENOMIC DNA]</scope>
    <source>
        <strain evidence="2 3">JCM 15591</strain>
    </source>
</reference>
<keyword evidence="2" id="KW-0540">Nuclease</keyword>
<evidence type="ECO:0000259" key="1">
    <source>
        <dbReference type="Pfam" id="PF05685"/>
    </source>
</evidence>
<name>A0ABN2KPX1_9MICO</name>